<evidence type="ECO:0000313" key="2">
    <source>
        <dbReference type="Proteomes" id="UP000821853"/>
    </source>
</evidence>
<evidence type="ECO:0000313" key="1">
    <source>
        <dbReference type="EMBL" id="KAH9368931.1"/>
    </source>
</evidence>
<dbReference type="VEuPathDB" id="VectorBase:HLOH_040518"/>
<protein>
    <submittedName>
        <fullName evidence="1">Uncharacterized protein</fullName>
    </submittedName>
</protein>
<reference evidence="1 2" key="1">
    <citation type="journal article" date="2020" name="Cell">
        <title>Large-Scale Comparative Analyses of Tick Genomes Elucidate Their Genetic Diversity and Vector Capacities.</title>
        <authorList>
            <consortium name="Tick Genome and Microbiome Consortium (TIGMIC)"/>
            <person name="Jia N."/>
            <person name="Wang J."/>
            <person name="Shi W."/>
            <person name="Du L."/>
            <person name="Sun Y."/>
            <person name="Zhan W."/>
            <person name="Jiang J.F."/>
            <person name="Wang Q."/>
            <person name="Zhang B."/>
            <person name="Ji P."/>
            <person name="Bell-Sakyi L."/>
            <person name="Cui X.M."/>
            <person name="Yuan T.T."/>
            <person name="Jiang B.G."/>
            <person name="Yang W.F."/>
            <person name="Lam T.T."/>
            <person name="Chang Q.C."/>
            <person name="Ding S.J."/>
            <person name="Wang X.J."/>
            <person name="Zhu J.G."/>
            <person name="Ruan X.D."/>
            <person name="Zhao L."/>
            <person name="Wei J.T."/>
            <person name="Ye R.Z."/>
            <person name="Que T.C."/>
            <person name="Du C.H."/>
            <person name="Zhou Y.H."/>
            <person name="Cheng J.X."/>
            <person name="Dai P.F."/>
            <person name="Guo W.B."/>
            <person name="Han X.H."/>
            <person name="Huang E.J."/>
            <person name="Li L.F."/>
            <person name="Wei W."/>
            <person name="Gao Y.C."/>
            <person name="Liu J.Z."/>
            <person name="Shao H.Z."/>
            <person name="Wang X."/>
            <person name="Wang C.C."/>
            <person name="Yang T.C."/>
            <person name="Huo Q.B."/>
            <person name="Li W."/>
            <person name="Chen H.Y."/>
            <person name="Chen S.E."/>
            <person name="Zhou L.G."/>
            <person name="Ni X.B."/>
            <person name="Tian J.H."/>
            <person name="Sheng Y."/>
            <person name="Liu T."/>
            <person name="Pan Y.S."/>
            <person name="Xia L.Y."/>
            <person name="Li J."/>
            <person name="Zhao F."/>
            <person name="Cao W.C."/>
        </authorList>
    </citation>
    <scope>NUCLEOTIDE SEQUENCE [LARGE SCALE GENOMIC DNA]</scope>
    <source>
        <strain evidence="1">HaeL-2018</strain>
    </source>
</reference>
<keyword evidence="2" id="KW-1185">Reference proteome</keyword>
<dbReference type="AlphaFoldDB" id="A0A9J6G1K3"/>
<comment type="caution">
    <text evidence="1">The sequence shown here is derived from an EMBL/GenBank/DDBJ whole genome shotgun (WGS) entry which is preliminary data.</text>
</comment>
<sequence length="185" mass="19722">MSHVPPRREDEAKVACYYGERSRAALHRRERDWWPVVSCGRRALSRYGQCGVVFGAPSCVIAATAIVRLRRRSRGVAATTSAARRSLAGHPSSATRGPYLSSATVLIISAGVLVRPRPLLASEEASPPAFLVHDAAPCYGDTNQAAAPLSEGPTRCRVAFEKQGLGCGGESLSVARAARQMGVKH</sequence>
<organism evidence="1 2">
    <name type="scientific">Haemaphysalis longicornis</name>
    <name type="common">Bush tick</name>
    <dbReference type="NCBI Taxonomy" id="44386"/>
    <lineage>
        <taxon>Eukaryota</taxon>
        <taxon>Metazoa</taxon>
        <taxon>Ecdysozoa</taxon>
        <taxon>Arthropoda</taxon>
        <taxon>Chelicerata</taxon>
        <taxon>Arachnida</taxon>
        <taxon>Acari</taxon>
        <taxon>Parasitiformes</taxon>
        <taxon>Ixodida</taxon>
        <taxon>Ixodoidea</taxon>
        <taxon>Ixodidae</taxon>
        <taxon>Haemaphysalinae</taxon>
        <taxon>Haemaphysalis</taxon>
    </lineage>
</organism>
<accession>A0A9J6G1K3</accession>
<proteinExistence type="predicted"/>
<dbReference type="Proteomes" id="UP000821853">
    <property type="component" value="Chromosome 2"/>
</dbReference>
<name>A0A9J6G1K3_HAELO</name>
<gene>
    <name evidence="1" type="ORF">HPB48_007075</name>
</gene>
<dbReference type="EMBL" id="JABSTR010000004">
    <property type="protein sequence ID" value="KAH9368931.1"/>
    <property type="molecule type" value="Genomic_DNA"/>
</dbReference>